<dbReference type="OrthoDB" id="2012141at2759"/>
<sequence length="173" mass="19337">MSKKGGAAFQKDAPWRTSQEKPIPKIHHSPVLRVPENPFSDYAVSVMRDPNPVGHGLAVGAVLEGAGPECIVPGQATPIKLLGLKKLMGVFLHLYKEEAQRLNQLDHNDQKSIGSHSNGKHTFELKEYYLKVWPIDVDLKFLEPVGRELVRIGKPMRLAELWPQAGWSEMLES</sequence>
<reference evidence="2" key="1">
    <citation type="submission" date="2022-04" db="EMBL/GenBank/DDBJ databases">
        <title>Carnegiea gigantea Genome sequencing and assembly v2.</title>
        <authorList>
            <person name="Copetti D."/>
            <person name="Sanderson M.J."/>
            <person name="Burquez A."/>
            <person name="Wojciechowski M.F."/>
        </authorList>
    </citation>
    <scope>NUCLEOTIDE SEQUENCE</scope>
    <source>
        <strain evidence="2">SGP5-SGP5p</strain>
        <tissue evidence="2">Aerial part</tissue>
    </source>
</reference>
<protein>
    <submittedName>
        <fullName evidence="2">Uncharacterized protein</fullName>
    </submittedName>
</protein>
<proteinExistence type="predicted"/>
<accession>A0A9Q1JKN6</accession>
<gene>
    <name evidence="2" type="ORF">Cgig2_000806</name>
</gene>
<dbReference type="PANTHER" id="PTHR36737:SF1">
    <property type="entry name" value="EXPRESSED PROTEIN"/>
    <property type="match status" value="1"/>
</dbReference>
<dbReference type="GO" id="GO:0009941">
    <property type="term" value="C:chloroplast envelope"/>
    <property type="evidence" value="ECO:0007669"/>
    <property type="project" value="TreeGrafter"/>
</dbReference>
<dbReference type="PANTHER" id="PTHR36737">
    <property type="entry name" value="EXPRESSED PROTEIN"/>
    <property type="match status" value="1"/>
</dbReference>
<organism evidence="2 3">
    <name type="scientific">Carnegiea gigantea</name>
    <dbReference type="NCBI Taxonomy" id="171969"/>
    <lineage>
        <taxon>Eukaryota</taxon>
        <taxon>Viridiplantae</taxon>
        <taxon>Streptophyta</taxon>
        <taxon>Embryophyta</taxon>
        <taxon>Tracheophyta</taxon>
        <taxon>Spermatophyta</taxon>
        <taxon>Magnoliopsida</taxon>
        <taxon>eudicotyledons</taxon>
        <taxon>Gunneridae</taxon>
        <taxon>Pentapetalae</taxon>
        <taxon>Caryophyllales</taxon>
        <taxon>Cactineae</taxon>
        <taxon>Cactaceae</taxon>
        <taxon>Cactoideae</taxon>
        <taxon>Echinocereeae</taxon>
        <taxon>Carnegiea</taxon>
    </lineage>
</organism>
<evidence type="ECO:0000256" key="1">
    <source>
        <dbReference type="SAM" id="MobiDB-lite"/>
    </source>
</evidence>
<keyword evidence="3" id="KW-1185">Reference proteome</keyword>
<dbReference type="Proteomes" id="UP001153076">
    <property type="component" value="Unassembled WGS sequence"/>
</dbReference>
<evidence type="ECO:0000313" key="3">
    <source>
        <dbReference type="Proteomes" id="UP001153076"/>
    </source>
</evidence>
<dbReference type="AlphaFoldDB" id="A0A9Q1JKN6"/>
<feature type="region of interest" description="Disordered" evidence="1">
    <location>
        <begin position="1"/>
        <end position="32"/>
    </location>
</feature>
<comment type="caution">
    <text evidence="2">The sequence shown here is derived from an EMBL/GenBank/DDBJ whole genome shotgun (WGS) entry which is preliminary data.</text>
</comment>
<dbReference type="EMBL" id="JAKOGI010002549">
    <property type="protein sequence ID" value="KAJ8421760.1"/>
    <property type="molecule type" value="Genomic_DNA"/>
</dbReference>
<name>A0A9Q1JKN6_9CARY</name>
<evidence type="ECO:0000313" key="2">
    <source>
        <dbReference type="EMBL" id="KAJ8421760.1"/>
    </source>
</evidence>